<sequence>MTPLRDADRHSLKYKRTWFKASPTRVLSDGGRHVDVAISVRDRLWGLASDYSAARAEKIQPRQLGNHTL</sequence>
<organism evidence="1 2">
    <name type="scientific">Exidia glandulosa HHB12029</name>
    <dbReference type="NCBI Taxonomy" id="1314781"/>
    <lineage>
        <taxon>Eukaryota</taxon>
        <taxon>Fungi</taxon>
        <taxon>Dikarya</taxon>
        <taxon>Basidiomycota</taxon>
        <taxon>Agaricomycotina</taxon>
        <taxon>Agaricomycetes</taxon>
        <taxon>Auriculariales</taxon>
        <taxon>Exidiaceae</taxon>
        <taxon>Exidia</taxon>
    </lineage>
</organism>
<gene>
    <name evidence="1" type="ORF">EXIGLDRAFT_730317</name>
</gene>
<dbReference type="InParanoid" id="A0A165C8E9"/>
<evidence type="ECO:0000313" key="1">
    <source>
        <dbReference type="EMBL" id="KZV82013.1"/>
    </source>
</evidence>
<feature type="non-terminal residue" evidence="1">
    <location>
        <position position="69"/>
    </location>
</feature>
<accession>A0A165C8E9</accession>
<reference evidence="1 2" key="1">
    <citation type="journal article" date="2016" name="Mol. Biol. Evol.">
        <title>Comparative Genomics of Early-Diverging Mushroom-Forming Fungi Provides Insights into the Origins of Lignocellulose Decay Capabilities.</title>
        <authorList>
            <person name="Nagy L.G."/>
            <person name="Riley R."/>
            <person name="Tritt A."/>
            <person name="Adam C."/>
            <person name="Daum C."/>
            <person name="Floudas D."/>
            <person name="Sun H."/>
            <person name="Yadav J.S."/>
            <person name="Pangilinan J."/>
            <person name="Larsson K.H."/>
            <person name="Matsuura K."/>
            <person name="Barry K."/>
            <person name="Labutti K."/>
            <person name="Kuo R."/>
            <person name="Ohm R.A."/>
            <person name="Bhattacharya S.S."/>
            <person name="Shirouzu T."/>
            <person name="Yoshinaga Y."/>
            <person name="Martin F.M."/>
            <person name="Grigoriev I.V."/>
            <person name="Hibbett D.S."/>
        </authorList>
    </citation>
    <scope>NUCLEOTIDE SEQUENCE [LARGE SCALE GENOMIC DNA]</scope>
    <source>
        <strain evidence="1 2">HHB12029</strain>
    </source>
</reference>
<protein>
    <submittedName>
        <fullName evidence="1">Uncharacterized protein</fullName>
    </submittedName>
</protein>
<proteinExistence type="predicted"/>
<dbReference type="EMBL" id="KV426352">
    <property type="protein sequence ID" value="KZV82013.1"/>
    <property type="molecule type" value="Genomic_DNA"/>
</dbReference>
<evidence type="ECO:0000313" key="2">
    <source>
        <dbReference type="Proteomes" id="UP000077266"/>
    </source>
</evidence>
<name>A0A165C8E9_EXIGL</name>
<keyword evidence="2" id="KW-1185">Reference proteome</keyword>
<dbReference type="Proteomes" id="UP000077266">
    <property type="component" value="Unassembled WGS sequence"/>
</dbReference>
<dbReference type="AlphaFoldDB" id="A0A165C8E9"/>